<dbReference type="EMBL" id="JQFK01001939">
    <property type="protein sequence ID" value="KGK32712.1"/>
    <property type="molecule type" value="Genomic_DNA"/>
</dbReference>
<dbReference type="HOGENOM" id="CLU_3434144_0_0_1"/>
<dbReference type="Proteomes" id="UP000029867">
    <property type="component" value="Unassembled WGS sequence"/>
</dbReference>
<comment type="caution">
    <text evidence="2">The sequence shown here is derived from an EMBL/GenBank/DDBJ whole genome shotgun (WGS) entry which is preliminary data.</text>
</comment>
<accession>A0A099NL93</accession>
<gene>
    <name evidence="2" type="ORF">JL09_g6676</name>
    <name evidence="1" type="ORF">JL09_g6681</name>
</gene>
<evidence type="ECO:0000313" key="1">
    <source>
        <dbReference type="EMBL" id="KGK32712.1"/>
    </source>
</evidence>
<name>A0A099NL93_PICKU</name>
<reference evidence="3" key="1">
    <citation type="journal article" date="2014" name="Microb. Cell Fact.">
        <title>Exploiting Issatchenkia orientalis SD108 for succinic acid production.</title>
        <authorList>
            <person name="Xiao H."/>
            <person name="Shao Z."/>
            <person name="Jiang Y."/>
            <person name="Dole S."/>
            <person name="Zhao H."/>
        </authorList>
    </citation>
    <scope>NUCLEOTIDE SEQUENCE [LARGE SCALE GENOMIC DNA]</scope>
    <source>
        <strain evidence="3">SD108</strain>
    </source>
</reference>
<reference evidence="2" key="2">
    <citation type="submission" date="2014-08" db="EMBL/GenBank/DDBJ databases">
        <title>Exploiting Issatchenkia orientalis SD108 for Succinic Acid Production.</title>
        <authorList>
            <person name="Xiao H."/>
            <person name="Shao Z."/>
            <person name="Jiang Y."/>
            <person name="Dole S."/>
            <person name="Zhao H."/>
        </authorList>
    </citation>
    <scope>NUCLEOTIDE SEQUENCE [LARGE SCALE GENOMIC DNA]</scope>
    <source>
        <strain evidence="2">SD108</strain>
    </source>
</reference>
<protein>
    <submittedName>
        <fullName evidence="2">Uncharacterized protein</fullName>
    </submittedName>
</protein>
<dbReference type="EMBL" id="JQFK01001931">
    <property type="protein sequence ID" value="KGK32717.1"/>
    <property type="molecule type" value="Genomic_DNA"/>
</dbReference>
<evidence type="ECO:0000313" key="3">
    <source>
        <dbReference type="Proteomes" id="UP000029867"/>
    </source>
</evidence>
<evidence type="ECO:0000313" key="2">
    <source>
        <dbReference type="EMBL" id="KGK32717.1"/>
    </source>
</evidence>
<proteinExistence type="predicted"/>
<sequence>MSGPEEEKRVNKDHF</sequence>
<organism evidence="2 3">
    <name type="scientific">Pichia kudriavzevii</name>
    <name type="common">Yeast</name>
    <name type="synonym">Issatchenkia orientalis</name>
    <dbReference type="NCBI Taxonomy" id="4909"/>
    <lineage>
        <taxon>Eukaryota</taxon>
        <taxon>Fungi</taxon>
        <taxon>Dikarya</taxon>
        <taxon>Ascomycota</taxon>
        <taxon>Saccharomycotina</taxon>
        <taxon>Pichiomycetes</taxon>
        <taxon>Pichiales</taxon>
        <taxon>Pichiaceae</taxon>
        <taxon>Pichia</taxon>
    </lineage>
</organism>